<name>A0A9P4X721_9HYPO</name>
<dbReference type="PANTHER" id="PTHR47424:SF3">
    <property type="entry name" value="REGULATORY PROTEIN GAL4"/>
    <property type="match status" value="1"/>
</dbReference>
<reference evidence="6 7" key="1">
    <citation type="submission" date="2018-06" db="EMBL/GenBank/DDBJ databases">
        <title>Genome analysis of cellulolytic fungus Trichoderma lentiforme CFAM-422.</title>
        <authorList>
            <person name="Steindorff A.S."/>
            <person name="Formighieri E.F."/>
            <person name="Midorikawa G.E.O."/>
            <person name="Tamietti M.S."/>
            <person name="Ramos E.Z."/>
            <person name="Silva A.S."/>
            <person name="Bon E.P.S."/>
            <person name="Mendes T.D."/>
            <person name="Damaso M.C.T."/>
            <person name="Favaro L.C.L."/>
        </authorList>
    </citation>
    <scope>NUCLEOTIDE SEQUENCE [LARGE SCALE GENOMIC DNA]</scope>
    <source>
        <strain evidence="6 7">CFAM-422</strain>
    </source>
</reference>
<keyword evidence="1" id="KW-0805">Transcription regulation</keyword>
<evidence type="ECO:0000256" key="5">
    <source>
        <dbReference type="SAM" id="MobiDB-lite"/>
    </source>
</evidence>
<keyword evidence="2" id="KW-0238">DNA-binding</keyword>
<evidence type="ECO:0000313" key="6">
    <source>
        <dbReference type="EMBL" id="KAF3062499.1"/>
    </source>
</evidence>
<sequence>MLHILFQRSHQTAESIERSSPSTQHAEVDTQSQLHSKNAMDMNHLIPRNDADSVDGMATLMGPRTVTSKFFGPSSNIEFLRQVSDASAAILKANAQVRESTTDAIEATIVEGSHAVSIPSGCRPQSLQTADLYDLPKEIIALRLIKLFFSDTGMIFPITDEETILQAYYSVINVDDRLANRSCVCLLNSILPIATYISAKPDRSPIKNAEDSEAYCEKARAIWTCTESNTAQLETDRMKHGTSTDKQCKQHTSLGYTRDPCAMSSERRKPKDGEELGSVVSYWTGPSALRKSRNGSYSCHTVCLFTATIRLYEILQTIIADLYGSNLDQNFSLDLSATFTYIMPIEQRLNEWREKLYRQLQRRPWSSNNSTENDSEAVFDKLSTIMMLRYLNIRILLHRPVLSTILLHCHTSYSDRNPEKDPPFSRHVVELSIESCQQSAIDIIDIVYKTRGSYLALKTWWFTIYYTFNAAVVIFSCILLEITSPSTRSSSEQASTTTDTSRSNKIVNLFEYLQRAAESLQRVGEDTKQGSRVNKMLQKHLEISSKLIRENADHYPVPLSVISLSEESQVGNNEPKVYNCDAQLDNDELLAVTSCAPNPLEMFELGTSQEWIDSDLYTDLFHAGEGSAT</sequence>
<dbReference type="GO" id="GO:0000981">
    <property type="term" value="F:DNA-binding transcription factor activity, RNA polymerase II-specific"/>
    <property type="evidence" value="ECO:0007669"/>
    <property type="project" value="TreeGrafter"/>
</dbReference>
<dbReference type="EMBL" id="QLNT01000021">
    <property type="protein sequence ID" value="KAF3062499.1"/>
    <property type="molecule type" value="Genomic_DNA"/>
</dbReference>
<organism evidence="6 7">
    <name type="scientific">Trichoderma lentiforme</name>
    <dbReference type="NCBI Taxonomy" id="1567552"/>
    <lineage>
        <taxon>Eukaryota</taxon>
        <taxon>Fungi</taxon>
        <taxon>Dikarya</taxon>
        <taxon>Ascomycota</taxon>
        <taxon>Pezizomycotina</taxon>
        <taxon>Sordariomycetes</taxon>
        <taxon>Hypocreomycetidae</taxon>
        <taxon>Hypocreales</taxon>
        <taxon>Hypocreaceae</taxon>
        <taxon>Trichoderma</taxon>
    </lineage>
</organism>
<dbReference type="GO" id="GO:0005634">
    <property type="term" value="C:nucleus"/>
    <property type="evidence" value="ECO:0007669"/>
    <property type="project" value="TreeGrafter"/>
</dbReference>
<dbReference type="GO" id="GO:0000435">
    <property type="term" value="P:positive regulation of transcription from RNA polymerase II promoter by galactose"/>
    <property type="evidence" value="ECO:0007669"/>
    <property type="project" value="TreeGrafter"/>
</dbReference>
<evidence type="ECO:0000313" key="7">
    <source>
        <dbReference type="Proteomes" id="UP000801864"/>
    </source>
</evidence>
<dbReference type="InterPro" id="IPR051127">
    <property type="entry name" value="Fungal_SecMet_Regulators"/>
</dbReference>
<dbReference type="PANTHER" id="PTHR47424">
    <property type="entry name" value="REGULATORY PROTEIN GAL4"/>
    <property type="match status" value="1"/>
</dbReference>
<evidence type="ECO:0000256" key="1">
    <source>
        <dbReference type="ARBA" id="ARBA00023015"/>
    </source>
</evidence>
<keyword evidence="4" id="KW-0539">Nucleus</keyword>
<evidence type="ECO:0008006" key="8">
    <source>
        <dbReference type="Google" id="ProtNLM"/>
    </source>
</evidence>
<dbReference type="GO" id="GO:0000978">
    <property type="term" value="F:RNA polymerase II cis-regulatory region sequence-specific DNA binding"/>
    <property type="evidence" value="ECO:0007669"/>
    <property type="project" value="TreeGrafter"/>
</dbReference>
<evidence type="ECO:0000256" key="2">
    <source>
        <dbReference type="ARBA" id="ARBA00023125"/>
    </source>
</evidence>
<gene>
    <name evidence="6" type="ORF">CFAM422_010666</name>
</gene>
<protein>
    <recommendedName>
        <fullName evidence="8">Transcription factor domain-containing protein</fullName>
    </recommendedName>
</protein>
<feature type="region of interest" description="Disordered" evidence="5">
    <location>
        <begin position="10"/>
        <end position="33"/>
    </location>
</feature>
<proteinExistence type="predicted"/>
<accession>A0A9P4X721</accession>
<dbReference type="Proteomes" id="UP000801864">
    <property type="component" value="Unassembled WGS sequence"/>
</dbReference>
<keyword evidence="7" id="KW-1185">Reference proteome</keyword>
<evidence type="ECO:0000256" key="4">
    <source>
        <dbReference type="ARBA" id="ARBA00023242"/>
    </source>
</evidence>
<comment type="caution">
    <text evidence="6">The sequence shown here is derived from an EMBL/GenBank/DDBJ whole genome shotgun (WGS) entry which is preliminary data.</text>
</comment>
<dbReference type="AlphaFoldDB" id="A0A9P4X721"/>
<evidence type="ECO:0000256" key="3">
    <source>
        <dbReference type="ARBA" id="ARBA00023163"/>
    </source>
</evidence>
<keyword evidence="3" id="KW-0804">Transcription</keyword>
<dbReference type="CDD" id="cd12148">
    <property type="entry name" value="fungal_TF_MHR"/>
    <property type="match status" value="1"/>
</dbReference>